<feature type="transmembrane region" description="Helical" evidence="1">
    <location>
        <begin position="48"/>
        <end position="69"/>
    </location>
</feature>
<dbReference type="EMBL" id="NEMB01000003">
    <property type="protein sequence ID" value="PQQ67416.1"/>
    <property type="molecule type" value="Genomic_DNA"/>
</dbReference>
<gene>
    <name evidence="2" type="ORF">B9R14_12105</name>
</gene>
<dbReference type="NCBIfam" id="NF041635">
    <property type="entry name" value="STM3941_fam"/>
    <property type="match status" value="1"/>
</dbReference>
<sequence>MNEKKIVIKQSTSKQLLYVLLSIIMTATSVYVFSSSRLLFGIKYMNKIIGIAGIIFFGVGSIILLKGFINPKDILIIDQDGITDNSSNVSIGFVPWNEIKSVYLENIGNDDFISIELENFEEKLEKLPLYKRKAINANLKLGYSPILINVHLTKYKPVEVLDIIRKYKDVYSS</sequence>
<keyword evidence="1" id="KW-0472">Membrane</keyword>
<keyword evidence="1" id="KW-0812">Transmembrane</keyword>
<dbReference type="RefSeq" id="WP_105368338.1">
    <property type="nucleotide sequence ID" value="NZ_NEMB01000003.1"/>
</dbReference>
<organism evidence="2 3">
    <name type="scientific">Acetivibrio saccincola</name>
    <dbReference type="NCBI Taxonomy" id="1677857"/>
    <lineage>
        <taxon>Bacteria</taxon>
        <taxon>Bacillati</taxon>
        <taxon>Bacillota</taxon>
        <taxon>Clostridia</taxon>
        <taxon>Eubacteriales</taxon>
        <taxon>Oscillospiraceae</taxon>
        <taxon>Acetivibrio</taxon>
    </lineage>
</organism>
<accession>A0A2S8RC87</accession>
<evidence type="ECO:0000313" key="2">
    <source>
        <dbReference type="EMBL" id="PQQ67416.1"/>
    </source>
</evidence>
<evidence type="ECO:0000256" key="1">
    <source>
        <dbReference type="SAM" id="Phobius"/>
    </source>
</evidence>
<evidence type="ECO:0000313" key="3">
    <source>
        <dbReference type="Proteomes" id="UP000239720"/>
    </source>
</evidence>
<dbReference type="AlphaFoldDB" id="A0A2S8RC87"/>
<name>A0A2S8RC87_9FIRM</name>
<dbReference type="Proteomes" id="UP000239720">
    <property type="component" value="Unassembled WGS sequence"/>
</dbReference>
<dbReference type="OrthoDB" id="4764283at2"/>
<proteinExistence type="predicted"/>
<keyword evidence="1" id="KW-1133">Transmembrane helix</keyword>
<reference evidence="2 3" key="1">
    <citation type="journal article" date="2018" name="Syst. Appl. Microbiol.">
        <title>Characterization and high-quality draft genome sequence of Herbivorax saccincola A7, an anaerobic, alkaliphilic, thermophilic, cellulolytic, and xylanolytic bacterium.</title>
        <authorList>
            <person name="Aikawa S."/>
            <person name="Baramee S."/>
            <person name="Sermsathanaswadi J."/>
            <person name="Thianheng P."/>
            <person name="Tachaapaikoon C."/>
            <person name="Shikata A."/>
            <person name="Waeonukul R."/>
            <person name="Pason P."/>
            <person name="Ratanakhanokchai K."/>
            <person name="Kosugi A."/>
        </authorList>
    </citation>
    <scope>NUCLEOTIDE SEQUENCE [LARGE SCALE GENOMIC DNA]</scope>
    <source>
        <strain evidence="2 3">A7</strain>
    </source>
</reference>
<protein>
    <submittedName>
        <fullName evidence="2">Uncharacterized protein</fullName>
    </submittedName>
</protein>
<comment type="caution">
    <text evidence="2">The sequence shown here is derived from an EMBL/GenBank/DDBJ whole genome shotgun (WGS) entry which is preliminary data.</text>
</comment>
<dbReference type="InterPro" id="IPR048136">
    <property type="entry name" value="STM3941-like"/>
</dbReference>
<feature type="transmembrane region" description="Helical" evidence="1">
    <location>
        <begin position="16"/>
        <end position="36"/>
    </location>
</feature>